<evidence type="ECO:0000313" key="2">
    <source>
        <dbReference type="Proteomes" id="UP001234297"/>
    </source>
</evidence>
<protein>
    <submittedName>
        <fullName evidence="1">Uncharacterized protein</fullName>
    </submittedName>
</protein>
<dbReference type="Proteomes" id="UP001234297">
    <property type="component" value="Chromosome 5"/>
</dbReference>
<accession>A0ACC2M015</accession>
<gene>
    <name evidence="1" type="ORF">MRB53_015795</name>
</gene>
<keyword evidence="2" id="KW-1185">Reference proteome</keyword>
<organism evidence="1 2">
    <name type="scientific">Persea americana</name>
    <name type="common">Avocado</name>
    <dbReference type="NCBI Taxonomy" id="3435"/>
    <lineage>
        <taxon>Eukaryota</taxon>
        <taxon>Viridiplantae</taxon>
        <taxon>Streptophyta</taxon>
        <taxon>Embryophyta</taxon>
        <taxon>Tracheophyta</taxon>
        <taxon>Spermatophyta</taxon>
        <taxon>Magnoliopsida</taxon>
        <taxon>Magnoliidae</taxon>
        <taxon>Laurales</taxon>
        <taxon>Lauraceae</taxon>
        <taxon>Persea</taxon>
    </lineage>
</organism>
<dbReference type="EMBL" id="CM056813">
    <property type="protein sequence ID" value="KAJ8639101.1"/>
    <property type="molecule type" value="Genomic_DNA"/>
</dbReference>
<evidence type="ECO:0000313" key="1">
    <source>
        <dbReference type="EMBL" id="KAJ8639101.1"/>
    </source>
</evidence>
<proteinExistence type="predicted"/>
<comment type="caution">
    <text evidence="1">The sequence shown here is derived from an EMBL/GenBank/DDBJ whole genome shotgun (WGS) entry which is preliminary data.</text>
</comment>
<name>A0ACC2M015_PERAE</name>
<reference evidence="1 2" key="1">
    <citation type="journal article" date="2022" name="Hortic Res">
        <title>A haplotype resolved chromosomal level avocado genome allows analysis of novel avocado genes.</title>
        <authorList>
            <person name="Nath O."/>
            <person name="Fletcher S.J."/>
            <person name="Hayward A."/>
            <person name="Shaw L.M."/>
            <person name="Masouleh A.K."/>
            <person name="Furtado A."/>
            <person name="Henry R.J."/>
            <person name="Mitter N."/>
        </authorList>
    </citation>
    <scope>NUCLEOTIDE SEQUENCE [LARGE SCALE GENOMIC DNA]</scope>
    <source>
        <strain evidence="2">cv. Hass</strain>
    </source>
</reference>
<sequence length="76" mass="8061">MASQDLSHKAGDMKGQAEVKKDQMADSASNSAQAVKESCQQGQENTSNFMQQTGDQMKGMAQGAADSMKSTLGMEK</sequence>